<protein>
    <recommendedName>
        <fullName evidence="1">glutathione transferase</fullName>
        <ecNumber evidence="1">2.5.1.18</ecNumber>
    </recommendedName>
</protein>
<dbReference type="AlphaFoldDB" id="A0A5C3L361"/>
<dbReference type="PANTHER" id="PTHR43900">
    <property type="entry name" value="GLUTATHIONE S-TRANSFERASE RHO"/>
    <property type="match status" value="1"/>
</dbReference>
<evidence type="ECO:0000256" key="4">
    <source>
        <dbReference type="RuleBase" id="RU003494"/>
    </source>
</evidence>
<dbReference type="PROSITE" id="PS50405">
    <property type="entry name" value="GST_CTER"/>
    <property type="match status" value="1"/>
</dbReference>
<organism evidence="6 7">
    <name type="scientific">Coprinopsis marcescibilis</name>
    <name type="common">Agaric fungus</name>
    <name type="synonym">Psathyrella marcescibilis</name>
    <dbReference type="NCBI Taxonomy" id="230819"/>
    <lineage>
        <taxon>Eukaryota</taxon>
        <taxon>Fungi</taxon>
        <taxon>Dikarya</taxon>
        <taxon>Basidiomycota</taxon>
        <taxon>Agaricomycotina</taxon>
        <taxon>Agaricomycetes</taxon>
        <taxon>Agaricomycetidae</taxon>
        <taxon>Agaricales</taxon>
        <taxon>Agaricineae</taxon>
        <taxon>Psathyrellaceae</taxon>
        <taxon>Coprinopsis</taxon>
    </lineage>
</organism>
<comment type="similarity">
    <text evidence="4">Belongs to the GST superfamily.</text>
</comment>
<evidence type="ECO:0000259" key="5">
    <source>
        <dbReference type="PROSITE" id="PS50405"/>
    </source>
</evidence>
<dbReference type="InterPro" id="IPR036249">
    <property type="entry name" value="Thioredoxin-like_sf"/>
</dbReference>
<keyword evidence="7" id="KW-1185">Reference proteome</keyword>
<evidence type="ECO:0000256" key="3">
    <source>
        <dbReference type="ARBA" id="ARBA00047960"/>
    </source>
</evidence>
<dbReference type="Gene3D" id="1.20.1050.10">
    <property type="match status" value="1"/>
</dbReference>
<dbReference type="EC" id="2.5.1.18" evidence="1"/>
<comment type="catalytic activity">
    <reaction evidence="3">
        <text>RX + glutathione = an S-substituted glutathione + a halide anion + H(+)</text>
        <dbReference type="Rhea" id="RHEA:16437"/>
        <dbReference type="ChEBI" id="CHEBI:15378"/>
        <dbReference type="ChEBI" id="CHEBI:16042"/>
        <dbReference type="ChEBI" id="CHEBI:17792"/>
        <dbReference type="ChEBI" id="CHEBI:57925"/>
        <dbReference type="ChEBI" id="CHEBI:90779"/>
        <dbReference type="EC" id="2.5.1.18"/>
    </reaction>
</comment>
<dbReference type="Proteomes" id="UP000307440">
    <property type="component" value="Unassembled WGS sequence"/>
</dbReference>
<reference evidence="6 7" key="1">
    <citation type="journal article" date="2019" name="Nat. Ecol. Evol.">
        <title>Megaphylogeny resolves global patterns of mushroom evolution.</title>
        <authorList>
            <person name="Varga T."/>
            <person name="Krizsan K."/>
            <person name="Foldi C."/>
            <person name="Dima B."/>
            <person name="Sanchez-Garcia M."/>
            <person name="Sanchez-Ramirez S."/>
            <person name="Szollosi G.J."/>
            <person name="Szarkandi J.G."/>
            <person name="Papp V."/>
            <person name="Albert L."/>
            <person name="Andreopoulos W."/>
            <person name="Angelini C."/>
            <person name="Antonin V."/>
            <person name="Barry K.W."/>
            <person name="Bougher N.L."/>
            <person name="Buchanan P."/>
            <person name="Buyck B."/>
            <person name="Bense V."/>
            <person name="Catcheside P."/>
            <person name="Chovatia M."/>
            <person name="Cooper J."/>
            <person name="Damon W."/>
            <person name="Desjardin D."/>
            <person name="Finy P."/>
            <person name="Geml J."/>
            <person name="Haridas S."/>
            <person name="Hughes K."/>
            <person name="Justo A."/>
            <person name="Karasinski D."/>
            <person name="Kautmanova I."/>
            <person name="Kiss B."/>
            <person name="Kocsube S."/>
            <person name="Kotiranta H."/>
            <person name="LaButti K.M."/>
            <person name="Lechner B.E."/>
            <person name="Liimatainen K."/>
            <person name="Lipzen A."/>
            <person name="Lukacs Z."/>
            <person name="Mihaltcheva S."/>
            <person name="Morgado L.N."/>
            <person name="Niskanen T."/>
            <person name="Noordeloos M.E."/>
            <person name="Ohm R.A."/>
            <person name="Ortiz-Santana B."/>
            <person name="Ovrebo C."/>
            <person name="Racz N."/>
            <person name="Riley R."/>
            <person name="Savchenko A."/>
            <person name="Shiryaev A."/>
            <person name="Soop K."/>
            <person name="Spirin V."/>
            <person name="Szebenyi C."/>
            <person name="Tomsovsky M."/>
            <person name="Tulloss R.E."/>
            <person name="Uehling J."/>
            <person name="Grigoriev I.V."/>
            <person name="Vagvolgyi C."/>
            <person name="Papp T."/>
            <person name="Martin F.M."/>
            <person name="Miettinen O."/>
            <person name="Hibbett D.S."/>
            <person name="Nagy L.G."/>
        </authorList>
    </citation>
    <scope>NUCLEOTIDE SEQUENCE [LARGE SCALE GENOMIC DNA]</scope>
    <source>
        <strain evidence="6 7">CBS 121175</strain>
    </source>
</reference>
<dbReference type="Pfam" id="PF00043">
    <property type="entry name" value="GST_C"/>
    <property type="match status" value="1"/>
</dbReference>
<dbReference type="OrthoDB" id="249703at2759"/>
<proteinExistence type="inferred from homology"/>
<dbReference type="SUPFAM" id="SSF47616">
    <property type="entry name" value="GST C-terminal domain-like"/>
    <property type="match status" value="1"/>
</dbReference>
<dbReference type="GO" id="GO:0004364">
    <property type="term" value="F:glutathione transferase activity"/>
    <property type="evidence" value="ECO:0007669"/>
    <property type="project" value="UniProtKB-EC"/>
</dbReference>
<evidence type="ECO:0000256" key="2">
    <source>
        <dbReference type="ARBA" id="ARBA00022679"/>
    </source>
</evidence>
<dbReference type="InterPro" id="IPR010987">
    <property type="entry name" value="Glutathione-S-Trfase_C-like"/>
</dbReference>
<feature type="domain" description="GST C-terminal" evidence="5">
    <location>
        <begin position="87"/>
        <end position="214"/>
    </location>
</feature>
<dbReference type="InterPro" id="IPR036282">
    <property type="entry name" value="Glutathione-S-Trfase_C_sf"/>
</dbReference>
<dbReference type="PANTHER" id="PTHR43900:SF3">
    <property type="entry name" value="GLUTATHIONE S-TRANSFERASE RHO"/>
    <property type="match status" value="1"/>
</dbReference>
<name>A0A5C3L361_COPMA</name>
<keyword evidence="2 6" id="KW-0808">Transferase</keyword>
<evidence type="ECO:0000313" key="6">
    <source>
        <dbReference type="EMBL" id="TFK27434.1"/>
    </source>
</evidence>
<dbReference type="STRING" id="230819.A0A5C3L361"/>
<evidence type="ECO:0000256" key="1">
    <source>
        <dbReference type="ARBA" id="ARBA00012452"/>
    </source>
</evidence>
<dbReference type="SUPFAM" id="SSF52833">
    <property type="entry name" value="Thioredoxin-like"/>
    <property type="match status" value="1"/>
</dbReference>
<dbReference type="GO" id="GO:0006749">
    <property type="term" value="P:glutathione metabolic process"/>
    <property type="evidence" value="ECO:0007669"/>
    <property type="project" value="TreeGrafter"/>
</dbReference>
<dbReference type="Gene3D" id="3.40.30.10">
    <property type="entry name" value="Glutaredoxin"/>
    <property type="match status" value="1"/>
</dbReference>
<dbReference type="InterPro" id="IPR004045">
    <property type="entry name" value="Glutathione_S-Trfase_N"/>
</dbReference>
<dbReference type="GO" id="GO:0043295">
    <property type="term" value="F:glutathione binding"/>
    <property type="evidence" value="ECO:0007669"/>
    <property type="project" value="TreeGrafter"/>
</dbReference>
<gene>
    <name evidence="6" type="ORF">FA15DRAFT_692438</name>
</gene>
<dbReference type="InterPro" id="IPR004046">
    <property type="entry name" value="GST_C"/>
</dbReference>
<evidence type="ECO:0000313" key="7">
    <source>
        <dbReference type="Proteomes" id="UP000307440"/>
    </source>
</evidence>
<dbReference type="EMBL" id="ML210164">
    <property type="protein sequence ID" value="TFK27434.1"/>
    <property type="molecule type" value="Genomic_DNA"/>
</dbReference>
<sequence length="214" mass="24435">MVLTLYGHPNSTCGKRAAVVLYEKNIPFNFVELDFANNDHKSPPYLKKQPLGKFHTSQANLLYLLFRPTIIDLEKYADQVRELMPKDLKKRSLFEQAASIEHAQFDPSVSGAAYEKIFKARLQGLQLDEKALQHHLEKLDAKLDVYDKILSNQRFLAGDELTLADLFHLSYGVYIPLSGSNALETKPNVARWWKEISELPSWIAVKYSVKSLQA</sequence>
<dbReference type="Pfam" id="PF02798">
    <property type="entry name" value="GST_N"/>
    <property type="match status" value="1"/>
</dbReference>
<accession>A0A5C3L361</accession>
<dbReference type="GO" id="GO:0005737">
    <property type="term" value="C:cytoplasm"/>
    <property type="evidence" value="ECO:0007669"/>
    <property type="project" value="TreeGrafter"/>
</dbReference>